<organism evidence="1 2">
    <name type="scientific">Polyangium sorediatum</name>
    <dbReference type="NCBI Taxonomy" id="889274"/>
    <lineage>
        <taxon>Bacteria</taxon>
        <taxon>Pseudomonadati</taxon>
        <taxon>Myxococcota</taxon>
        <taxon>Polyangia</taxon>
        <taxon>Polyangiales</taxon>
        <taxon>Polyangiaceae</taxon>
        <taxon>Polyangium</taxon>
    </lineage>
</organism>
<sequence>MTPNVRVAERAFRHLSDPRTTTTHAYETLDTYVAQAPAEETIPHLANLAAHDERETLRLHAVYALTKLDAARELETLLPLLDAPPLVTWSVHIALLEACHKLHLAPRGLDALARVDNLDLQRAIARIGRASS</sequence>
<comment type="caution">
    <text evidence="1">The sequence shown here is derived from an EMBL/GenBank/DDBJ whole genome shotgun (WGS) entry which is preliminary data.</text>
</comment>
<protein>
    <recommendedName>
        <fullName evidence="3">HEAT repeat domain-containing protein</fullName>
    </recommendedName>
</protein>
<evidence type="ECO:0000313" key="2">
    <source>
        <dbReference type="Proteomes" id="UP001160301"/>
    </source>
</evidence>
<accession>A0ABT6NJ12</accession>
<dbReference type="InterPro" id="IPR016024">
    <property type="entry name" value="ARM-type_fold"/>
</dbReference>
<dbReference type="SUPFAM" id="SSF48371">
    <property type="entry name" value="ARM repeat"/>
    <property type="match status" value="1"/>
</dbReference>
<dbReference type="RefSeq" id="WP_136966269.1">
    <property type="nucleotide sequence ID" value="NZ_JARZHI010000002.1"/>
</dbReference>
<proteinExistence type="predicted"/>
<keyword evidence="2" id="KW-1185">Reference proteome</keyword>
<gene>
    <name evidence="1" type="ORF">QHF89_02200</name>
</gene>
<dbReference type="EMBL" id="JARZHI010000002">
    <property type="protein sequence ID" value="MDI1428278.1"/>
    <property type="molecule type" value="Genomic_DNA"/>
</dbReference>
<evidence type="ECO:0000313" key="1">
    <source>
        <dbReference type="EMBL" id="MDI1428278.1"/>
    </source>
</evidence>
<reference evidence="1 2" key="1">
    <citation type="submission" date="2023-04" db="EMBL/GenBank/DDBJ databases">
        <title>The genome sequence of Polyangium sorediatum DSM14670.</title>
        <authorList>
            <person name="Zhang X."/>
        </authorList>
    </citation>
    <scope>NUCLEOTIDE SEQUENCE [LARGE SCALE GENOMIC DNA]</scope>
    <source>
        <strain evidence="1 2">DSM 14670</strain>
    </source>
</reference>
<name>A0ABT6NJ12_9BACT</name>
<dbReference type="Proteomes" id="UP001160301">
    <property type="component" value="Unassembled WGS sequence"/>
</dbReference>
<evidence type="ECO:0008006" key="3">
    <source>
        <dbReference type="Google" id="ProtNLM"/>
    </source>
</evidence>